<name>A0A6A6Q5G7_9PEZI</name>
<keyword evidence="2" id="KW-0472">Membrane</keyword>
<protein>
    <submittedName>
        <fullName evidence="3">Uncharacterized protein</fullName>
    </submittedName>
</protein>
<sequence>MHNQQKLIIDGNATQPEFQVPASRKPSFNTVLLLFIFISILALNLQKYLSYREARRTRIVTTRLLRLADQTHALMGRVLVRLNAFYGWELWAPPPDRETVVRFDASVDEQREEEGGGGEPEAGDVPPPPYFDDDDAWPAVQEAASAGPESDDLLGSRASDGEEAPALQQSV</sequence>
<dbReference type="Proteomes" id="UP000799767">
    <property type="component" value="Unassembled WGS sequence"/>
</dbReference>
<feature type="compositionally biased region" description="Acidic residues" evidence="1">
    <location>
        <begin position="106"/>
        <end position="116"/>
    </location>
</feature>
<proteinExistence type="predicted"/>
<gene>
    <name evidence="3" type="ORF">BDY17DRAFT_289315</name>
</gene>
<evidence type="ECO:0000256" key="2">
    <source>
        <dbReference type="SAM" id="Phobius"/>
    </source>
</evidence>
<accession>A0A6A6Q5G7</accession>
<keyword evidence="2" id="KW-0812">Transmembrane</keyword>
<organism evidence="3 4">
    <name type="scientific">Neohortaea acidophila</name>
    <dbReference type="NCBI Taxonomy" id="245834"/>
    <lineage>
        <taxon>Eukaryota</taxon>
        <taxon>Fungi</taxon>
        <taxon>Dikarya</taxon>
        <taxon>Ascomycota</taxon>
        <taxon>Pezizomycotina</taxon>
        <taxon>Dothideomycetes</taxon>
        <taxon>Dothideomycetidae</taxon>
        <taxon>Mycosphaerellales</taxon>
        <taxon>Teratosphaeriaceae</taxon>
        <taxon>Neohortaea</taxon>
    </lineage>
</organism>
<keyword evidence="2" id="KW-1133">Transmembrane helix</keyword>
<dbReference type="EMBL" id="MU001631">
    <property type="protein sequence ID" value="KAF2487630.1"/>
    <property type="molecule type" value="Genomic_DNA"/>
</dbReference>
<evidence type="ECO:0000313" key="3">
    <source>
        <dbReference type="EMBL" id="KAF2487630.1"/>
    </source>
</evidence>
<keyword evidence="4" id="KW-1185">Reference proteome</keyword>
<reference evidence="3" key="1">
    <citation type="journal article" date="2020" name="Stud. Mycol.">
        <title>101 Dothideomycetes genomes: a test case for predicting lifestyles and emergence of pathogens.</title>
        <authorList>
            <person name="Haridas S."/>
            <person name="Albert R."/>
            <person name="Binder M."/>
            <person name="Bloem J."/>
            <person name="Labutti K."/>
            <person name="Salamov A."/>
            <person name="Andreopoulos B."/>
            <person name="Baker S."/>
            <person name="Barry K."/>
            <person name="Bills G."/>
            <person name="Bluhm B."/>
            <person name="Cannon C."/>
            <person name="Castanera R."/>
            <person name="Culley D."/>
            <person name="Daum C."/>
            <person name="Ezra D."/>
            <person name="Gonzalez J."/>
            <person name="Henrissat B."/>
            <person name="Kuo A."/>
            <person name="Liang C."/>
            <person name="Lipzen A."/>
            <person name="Lutzoni F."/>
            <person name="Magnuson J."/>
            <person name="Mondo S."/>
            <person name="Nolan M."/>
            <person name="Ohm R."/>
            <person name="Pangilinan J."/>
            <person name="Park H.-J."/>
            <person name="Ramirez L."/>
            <person name="Alfaro M."/>
            <person name="Sun H."/>
            <person name="Tritt A."/>
            <person name="Yoshinaga Y."/>
            <person name="Zwiers L.-H."/>
            <person name="Turgeon B."/>
            <person name="Goodwin S."/>
            <person name="Spatafora J."/>
            <person name="Crous P."/>
            <person name="Grigoriev I."/>
        </authorList>
    </citation>
    <scope>NUCLEOTIDE SEQUENCE</scope>
    <source>
        <strain evidence="3">CBS 113389</strain>
    </source>
</reference>
<feature type="transmembrane region" description="Helical" evidence="2">
    <location>
        <begin position="27"/>
        <end position="45"/>
    </location>
</feature>
<dbReference type="GeneID" id="54473344"/>
<dbReference type="AlphaFoldDB" id="A0A6A6Q5G7"/>
<evidence type="ECO:0000313" key="4">
    <source>
        <dbReference type="Proteomes" id="UP000799767"/>
    </source>
</evidence>
<dbReference type="RefSeq" id="XP_033594199.1">
    <property type="nucleotide sequence ID" value="XM_033732342.1"/>
</dbReference>
<evidence type="ECO:0000256" key="1">
    <source>
        <dbReference type="SAM" id="MobiDB-lite"/>
    </source>
</evidence>
<feature type="region of interest" description="Disordered" evidence="1">
    <location>
        <begin position="103"/>
        <end position="171"/>
    </location>
</feature>